<dbReference type="EMBL" id="LT629751">
    <property type="protein sequence ID" value="SDS36584.1"/>
    <property type="molecule type" value="Genomic_DNA"/>
</dbReference>
<dbReference type="Proteomes" id="UP000243359">
    <property type="component" value="Chromosome I"/>
</dbReference>
<accession>A0A1H1RLJ8</accession>
<evidence type="ECO:0000313" key="1">
    <source>
        <dbReference type="EMBL" id="SDS36584.1"/>
    </source>
</evidence>
<evidence type="ECO:0000313" key="2">
    <source>
        <dbReference type="Proteomes" id="UP000243359"/>
    </source>
</evidence>
<sequence>MPSPFQQLCAELTAVLTPALVAAGYRAPGIPFDRHNVCYEFRREAAHGRETIAILFNRRRSAGFGVQLFIEPPVGLAELERRGGTLLVGTLSPSRTLWPFPVRTFGQRPGLLARLRGRAAPSPAEAVRALLALLPEVEAWWGEPGSSPHIVVGTLRYPGRQGNS</sequence>
<dbReference type="STRING" id="1392877.SAMN05216221_1661"/>
<name>A0A1H1RLJ8_9PSED</name>
<proteinExistence type="predicted"/>
<keyword evidence="2" id="KW-1185">Reference proteome</keyword>
<dbReference type="OrthoDB" id="6882030at2"/>
<dbReference type="AlphaFoldDB" id="A0A1H1RLJ8"/>
<gene>
    <name evidence="1" type="ORF">SAMN05216221_1661</name>
</gene>
<protein>
    <recommendedName>
        <fullName evidence="3">DUF4304 domain-containing protein</fullName>
    </recommendedName>
</protein>
<dbReference type="RefSeq" id="WP_090348493.1">
    <property type="nucleotide sequence ID" value="NZ_LT629751.1"/>
</dbReference>
<organism evidence="1 2">
    <name type="scientific">Pseudomonas oryzae</name>
    <dbReference type="NCBI Taxonomy" id="1392877"/>
    <lineage>
        <taxon>Bacteria</taxon>
        <taxon>Pseudomonadati</taxon>
        <taxon>Pseudomonadota</taxon>
        <taxon>Gammaproteobacteria</taxon>
        <taxon>Pseudomonadales</taxon>
        <taxon>Pseudomonadaceae</taxon>
        <taxon>Pseudomonas</taxon>
    </lineage>
</organism>
<reference evidence="2" key="1">
    <citation type="submission" date="2016-10" db="EMBL/GenBank/DDBJ databases">
        <authorList>
            <person name="Varghese N."/>
            <person name="Submissions S."/>
        </authorList>
    </citation>
    <scope>NUCLEOTIDE SEQUENCE [LARGE SCALE GENOMIC DNA]</scope>
    <source>
        <strain evidence="2">KCTC 32247</strain>
    </source>
</reference>
<evidence type="ECO:0008006" key="3">
    <source>
        <dbReference type="Google" id="ProtNLM"/>
    </source>
</evidence>